<comment type="caution">
    <text evidence="1">The sequence shown here is derived from an EMBL/GenBank/DDBJ whole genome shotgun (WGS) entry which is preliminary data.</text>
</comment>
<dbReference type="NCBIfam" id="TIGR01560">
    <property type="entry name" value="put_DNA_pack"/>
    <property type="match status" value="1"/>
</dbReference>
<dbReference type="PATRIC" id="fig|1422.18.peg.2556"/>
<dbReference type="EMBL" id="LQYV01000031">
    <property type="protein sequence ID" value="KYD28167.1"/>
    <property type="molecule type" value="Genomic_DNA"/>
</dbReference>
<dbReference type="Gene3D" id="1.10.246.150">
    <property type="match status" value="1"/>
</dbReference>
<evidence type="ECO:0000313" key="1">
    <source>
        <dbReference type="EMBL" id="KYD28167.1"/>
    </source>
</evidence>
<dbReference type="InterPro" id="IPR021146">
    <property type="entry name" value="Phage_gp6-like_head-tail"/>
</dbReference>
<gene>
    <name evidence="1" type="ORF">B4109_3068</name>
</gene>
<dbReference type="InterPro" id="IPR006450">
    <property type="entry name" value="Phage_HK97_gp6-like"/>
</dbReference>
<accession>A0A150MUK6</accession>
<protein>
    <recommendedName>
        <fullName evidence="3">Phage gp6-like head-tail connector protein</fullName>
    </recommendedName>
</protein>
<evidence type="ECO:0008006" key="3">
    <source>
        <dbReference type="Google" id="ProtNLM"/>
    </source>
</evidence>
<proteinExistence type="predicted"/>
<dbReference type="Proteomes" id="UP000075424">
    <property type="component" value="Unassembled WGS sequence"/>
</dbReference>
<sequence length="102" mass="11568">MTLEELKKRLKLPLDDTSQDDYLQTTLGDAISFVKRYCRDDFADGLPDDVKQAVAKLVKAFQEDGRVASQSLGDMSKSFFEGGTMNEVERLLKPYARKARFV</sequence>
<evidence type="ECO:0000313" key="2">
    <source>
        <dbReference type="Proteomes" id="UP000075424"/>
    </source>
</evidence>
<dbReference type="RefSeq" id="WP_061567246.1">
    <property type="nucleotide sequence ID" value="NZ_LQYV01000031.1"/>
</dbReference>
<reference evidence="1 2" key="1">
    <citation type="submission" date="2016-01" db="EMBL/GenBank/DDBJ databases">
        <title>Draft Genome Sequences of Seven Thermophilic Sporeformers Isolated from Foods.</title>
        <authorList>
            <person name="Berendsen E.M."/>
            <person name="Wells-Bennik M.H."/>
            <person name="Krawcyk A.O."/>
            <person name="De Jong A."/>
            <person name="Holsappel S."/>
            <person name="Eijlander R.T."/>
            <person name="Kuipers O.P."/>
        </authorList>
    </citation>
    <scope>NUCLEOTIDE SEQUENCE [LARGE SCALE GENOMIC DNA]</scope>
    <source>
        <strain evidence="1 2">B4109</strain>
    </source>
</reference>
<name>A0A150MUK6_GEOSE</name>
<dbReference type="AlphaFoldDB" id="A0A150MUK6"/>
<dbReference type="InterPro" id="IPR053746">
    <property type="entry name" value="Viral_HT_Connector_Assembly"/>
</dbReference>
<organism evidence="1 2">
    <name type="scientific">Geobacillus stearothermophilus</name>
    <name type="common">Bacillus stearothermophilus</name>
    <dbReference type="NCBI Taxonomy" id="1422"/>
    <lineage>
        <taxon>Bacteria</taxon>
        <taxon>Bacillati</taxon>
        <taxon>Bacillota</taxon>
        <taxon>Bacilli</taxon>
        <taxon>Bacillales</taxon>
        <taxon>Anoxybacillaceae</taxon>
        <taxon>Geobacillus</taxon>
    </lineage>
</organism>
<dbReference type="Pfam" id="PF05135">
    <property type="entry name" value="Phage_connect_1"/>
    <property type="match status" value="1"/>
</dbReference>